<feature type="compositionally biased region" description="Basic and acidic residues" evidence="1">
    <location>
        <begin position="192"/>
        <end position="203"/>
    </location>
</feature>
<dbReference type="EMBL" id="MU005978">
    <property type="protein sequence ID" value="KAF2860817.1"/>
    <property type="molecule type" value="Genomic_DNA"/>
</dbReference>
<protein>
    <submittedName>
        <fullName evidence="2">Uncharacterized protein</fullName>
    </submittedName>
</protein>
<reference evidence="2" key="1">
    <citation type="journal article" date="2020" name="Stud. Mycol.">
        <title>101 Dothideomycetes genomes: a test case for predicting lifestyles and emergence of pathogens.</title>
        <authorList>
            <person name="Haridas S."/>
            <person name="Albert R."/>
            <person name="Binder M."/>
            <person name="Bloem J."/>
            <person name="Labutti K."/>
            <person name="Salamov A."/>
            <person name="Andreopoulos B."/>
            <person name="Baker S."/>
            <person name="Barry K."/>
            <person name="Bills G."/>
            <person name="Bluhm B."/>
            <person name="Cannon C."/>
            <person name="Castanera R."/>
            <person name="Culley D."/>
            <person name="Daum C."/>
            <person name="Ezra D."/>
            <person name="Gonzalez J."/>
            <person name="Henrissat B."/>
            <person name="Kuo A."/>
            <person name="Liang C."/>
            <person name="Lipzen A."/>
            <person name="Lutzoni F."/>
            <person name="Magnuson J."/>
            <person name="Mondo S."/>
            <person name="Nolan M."/>
            <person name="Ohm R."/>
            <person name="Pangilinan J."/>
            <person name="Park H.-J."/>
            <person name="Ramirez L."/>
            <person name="Alfaro M."/>
            <person name="Sun H."/>
            <person name="Tritt A."/>
            <person name="Yoshinaga Y."/>
            <person name="Zwiers L.-H."/>
            <person name="Turgeon B."/>
            <person name="Goodwin S."/>
            <person name="Spatafora J."/>
            <person name="Crous P."/>
            <person name="Grigoriev I."/>
        </authorList>
    </citation>
    <scope>NUCLEOTIDE SEQUENCE</scope>
    <source>
        <strain evidence="2">CBS 480.64</strain>
    </source>
</reference>
<gene>
    <name evidence="2" type="ORF">K470DRAFT_63035</name>
</gene>
<evidence type="ECO:0000313" key="3">
    <source>
        <dbReference type="Proteomes" id="UP000799421"/>
    </source>
</evidence>
<sequence>MNRVLSRVMSSALKRKRVALESLDVNSLSNHENFDVRGCGKDGKPTIPPPTKAFNVHNRVSPSKSLGLYRNGLSPSRQIGMSNGHISPSKAIGLSRFSEPRTSLQADTAEIFLGRENKRRKVEDVLPPTTTPQVEPPTEEKSFSSLIDYDPVSSQSRTELLQQSNTGKGQHSQHSQPPRDAGSTETPTQQKSSDEQPKTKFVDAKRKLSHAEILQLRLSVAMYKVRTDQIGIPFGNLQVRRPSVFSERVRGALREAGRVIGSA</sequence>
<dbReference type="AlphaFoldDB" id="A0A6A7C0R5"/>
<name>A0A6A7C0R5_9PEZI</name>
<keyword evidence="3" id="KW-1185">Reference proteome</keyword>
<dbReference type="Proteomes" id="UP000799421">
    <property type="component" value="Unassembled WGS sequence"/>
</dbReference>
<feature type="region of interest" description="Disordered" evidence="1">
    <location>
        <begin position="122"/>
        <end position="203"/>
    </location>
</feature>
<accession>A0A6A7C0R5</accession>
<dbReference type="OrthoDB" id="5345625at2759"/>
<organism evidence="2 3">
    <name type="scientific">Piedraia hortae CBS 480.64</name>
    <dbReference type="NCBI Taxonomy" id="1314780"/>
    <lineage>
        <taxon>Eukaryota</taxon>
        <taxon>Fungi</taxon>
        <taxon>Dikarya</taxon>
        <taxon>Ascomycota</taxon>
        <taxon>Pezizomycotina</taxon>
        <taxon>Dothideomycetes</taxon>
        <taxon>Dothideomycetidae</taxon>
        <taxon>Capnodiales</taxon>
        <taxon>Piedraiaceae</taxon>
        <taxon>Piedraia</taxon>
    </lineage>
</organism>
<evidence type="ECO:0000313" key="2">
    <source>
        <dbReference type="EMBL" id="KAF2860817.1"/>
    </source>
</evidence>
<proteinExistence type="predicted"/>
<feature type="compositionally biased region" description="Polar residues" evidence="1">
    <location>
        <begin position="152"/>
        <end position="176"/>
    </location>
</feature>
<evidence type="ECO:0000256" key="1">
    <source>
        <dbReference type="SAM" id="MobiDB-lite"/>
    </source>
</evidence>